<keyword evidence="5" id="KW-1185">Reference proteome</keyword>
<reference evidence="5" key="2">
    <citation type="submission" date="2016-12" db="EMBL/GenBank/DDBJ databases">
        <title>Whole genome sequencing of Sphingomonas sp. ABOJV.</title>
        <authorList>
            <person name="Conlan S."/>
            <person name="Thomas P.J."/>
            <person name="Mullikin J."/>
            <person name="Palmore T.N."/>
            <person name="Frank K.M."/>
            <person name="Segre J.A."/>
        </authorList>
    </citation>
    <scope>NUCLEOTIDE SEQUENCE [LARGE SCALE GENOMIC DNA]</scope>
    <source>
        <strain evidence="5">ABOJV</strain>
    </source>
</reference>
<evidence type="ECO:0000256" key="1">
    <source>
        <dbReference type="SAM" id="SignalP"/>
    </source>
</evidence>
<dbReference type="EMBL" id="CP018820">
    <property type="protein sequence ID" value="APR52697.1"/>
    <property type="molecule type" value="Genomic_DNA"/>
</dbReference>
<accession>A0A1L6JA28</accession>
<evidence type="ECO:0000313" key="3">
    <source>
        <dbReference type="EMBL" id="APR52697.1"/>
    </source>
</evidence>
<dbReference type="GO" id="GO:0008757">
    <property type="term" value="F:S-adenosylmethionine-dependent methyltransferase activity"/>
    <property type="evidence" value="ECO:0007669"/>
    <property type="project" value="InterPro"/>
</dbReference>
<name>A0A1L6JA28_9SPHN</name>
<reference evidence="3" key="1">
    <citation type="submission" date="2016-12" db="EMBL/GenBank/DDBJ databases">
        <title>Whole genome sequencing of Sphingomonas koreensis.</title>
        <authorList>
            <person name="Conlan S."/>
            <person name="Thomas P.J."/>
            <person name="Mullikin J."/>
            <person name="Palmore T.N."/>
            <person name="Frank K.M."/>
            <person name="Segre J.A."/>
        </authorList>
    </citation>
    <scope>NUCLEOTIDE SEQUENCE</scope>
    <source>
        <strain evidence="3">ABOJV</strain>
    </source>
</reference>
<dbReference type="InterPro" id="IPR029063">
    <property type="entry name" value="SAM-dependent_MTases_sf"/>
</dbReference>
<dbReference type="SUPFAM" id="SSF53335">
    <property type="entry name" value="S-adenosyl-L-methionine-dependent methyltransferases"/>
    <property type="match status" value="1"/>
</dbReference>
<sequence length="276" mass="30006">MRNALSFAAITATALVSAAAIGAPQMGSVSKELKEAVAAPTRTPANTVRDKYRHPAETLAFFGVKPTDTVVELWPGGGWYTEILAPYVLNGGGVYYAASLEKLSGGTKRMMTAKPELYGKIRTAHFPVFDAADVKVPDNSVDVVLTFRNVHNWRMGYQRDDKQDYSAAAFKQIFAMLKPGGTLGIVDHRLPEGADAERERTSGYIKTSTIKTLAAAAGFRLAGESQVNANPKDTADWEKGVWTLPPSYALKDIDRAKYEAIGESDRMTLKFVKPGK</sequence>
<feature type="chain" id="PRO_5041797864" evidence="1">
    <location>
        <begin position="19"/>
        <end position="276"/>
    </location>
</feature>
<dbReference type="PIRSF" id="PIRSF031679">
    <property type="entry name" value="Mtase_Alr7345_prd"/>
    <property type="match status" value="1"/>
</dbReference>
<dbReference type="Proteomes" id="UP000286681">
    <property type="component" value="Unassembled WGS sequence"/>
</dbReference>
<dbReference type="RefSeq" id="WP_075151465.1">
    <property type="nucleotide sequence ID" value="NZ_CP018820.1"/>
</dbReference>
<dbReference type="OrthoDB" id="9801692at2"/>
<dbReference type="GeneID" id="44132874"/>
<dbReference type="AlphaFoldDB" id="A0A1L6JA28"/>
<dbReference type="STRING" id="93064.BRX40_09905"/>
<dbReference type="InterPro" id="IPR016980">
    <property type="entry name" value="S-AdoMet-dep_MeTrfase_Alr7345"/>
</dbReference>
<dbReference type="Pfam" id="PF08241">
    <property type="entry name" value="Methyltransf_11"/>
    <property type="match status" value="1"/>
</dbReference>
<dbReference type="InterPro" id="IPR013216">
    <property type="entry name" value="Methyltransf_11"/>
</dbReference>
<organism evidence="3 5">
    <name type="scientific">Sphingomonas koreensis</name>
    <dbReference type="NCBI Taxonomy" id="93064"/>
    <lineage>
        <taxon>Bacteria</taxon>
        <taxon>Pseudomonadati</taxon>
        <taxon>Pseudomonadota</taxon>
        <taxon>Alphaproteobacteria</taxon>
        <taxon>Sphingomonadales</taxon>
        <taxon>Sphingomonadaceae</taxon>
        <taxon>Sphingomonas</taxon>
    </lineage>
</organism>
<dbReference type="Proteomes" id="UP000185161">
    <property type="component" value="Chromosome"/>
</dbReference>
<keyword evidence="1" id="KW-0732">Signal</keyword>
<keyword evidence="3" id="KW-0489">Methyltransferase</keyword>
<gene>
    <name evidence="3" type="ORF">BRX40_09905</name>
    <name evidence="4" type="ORF">CA257_14185</name>
</gene>
<keyword evidence="3" id="KW-0808">Transferase</keyword>
<evidence type="ECO:0000313" key="4">
    <source>
        <dbReference type="EMBL" id="RSV01844.1"/>
    </source>
</evidence>
<evidence type="ECO:0000313" key="5">
    <source>
        <dbReference type="Proteomes" id="UP000185161"/>
    </source>
</evidence>
<dbReference type="GO" id="GO:0032259">
    <property type="term" value="P:methylation"/>
    <property type="evidence" value="ECO:0007669"/>
    <property type="project" value="UniProtKB-KW"/>
</dbReference>
<dbReference type="KEGG" id="skr:BRX40_09905"/>
<feature type="domain" description="Methyltransferase type 11" evidence="2">
    <location>
        <begin position="108"/>
        <end position="183"/>
    </location>
</feature>
<protein>
    <submittedName>
        <fullName evidence="3 4">Methyltransferase</fullName>
    </submittedName>
</protein>
<dbReference type="EMBL" id="QQWO01000011">
    <property type="protein sequence ID" value="RSV01844.1"/>
    <property type="molecule type" value="Genomic_DNA"/>
</dbReference>
<proteinExistence type="predicted"/>
<evidence type="ECO:0000259" key="2">
    <source>
        <dbReference type="Pfam" id="PF08241"/>
    </source>
</evidence>
<evidence type="ECO:0000313" key="6">
    <source>
        <dbReference type="Proteomes" id="UP000286681"/>
    </source>
</evidence>
<reference evidence="4 6" key="3">
    <citation type="submission" date="2018-07" db="EMBL/GenBank/DDBJ databases">
        <title>Genomic and Epidemiologic Investigation of an Indolent Hospital Outbreak.</title>
        <authorList>
            <person name="Johnson R.C."/>
            <person name="Deming C."/>
            <person name="Conlan S."/>
            <person name="Zellmer C.J."/>
            <person name="Michelin A.V."/>
            <person name="Lee-Lin S."/>
            <person name="Thomas P.J."/>
            <person name="Park M."/>
            <person name="Weingarten R.A."/>
            <person name="Less J."/>
            <person name="Dekker J.P."/>
            <person name="Frank K.M."/>
            <person name="Musser K.A."/>
            <person name="Mcquiston J.R."/>
            <person name="Henderson D.K."/>
            <person name="Lau A.F."/>
            <person name="Palmore T.N."/>
            <person name="Segre J.A."/>
        </authorList>
    </citation>
    <scope>NUCLEOTIDE SEQUENCE [LARGE SCALE GENOMIC DNA]</scope>
    <source>
        <strain evidence="4 6">SK-NIH.Env10_0317</strain>
    </source>
</reference>
<dbReference type="Gene3D" id="3.40.50.150">
    <property type="entry name" value="Vaccinia Virus protein VP39"/>
    <property type="match status" value="1"/>
</dbReference>
<feature type="signal peptide" evidence="1">
    <location>
        <begin position="1"/>
        <end position="18"/>
    </location>
</feature>